<evidence type="ECO:0000256" key="1">
    <source>
        <dbReference type="SAM" id="MobiDB-lite"/>
    </source>
</evidence>
<feature type="compositionally biased region" description="Basic and acidic residues" evidence="1">
    <location>
        <begin position="199"/>
        <end position="212"/>
    </location>
</feature>
<feature type="region of interest" description="Disordered" evidence="1">
    <location>
        <begin position="178"/>
        <end position="214"/>
    </location>
</feature>
<gene>
    <name evidence="2" type="ORF">JOL62DRAFT_97607</name>
</gene>
<comment type="caution">
    <text evidence="2">The sequence shown here is derived from an EMBL/GenBank/DDBJ whole genome shotgun (WGS) entry which is preliminary data.</text>
</comment>
<protein>
    <submittedName>
        <fullName evidence="2">Uncharacterized protein</fullName>
    </submittedName>
</protein>
<sequence>MHPSVLVEWPRICRRSGEILSPQSATMPPAPLDSSPGLTSVFSPVSQTRSDFEFAQIDLCVPGCAQRLQPHQTFSSLCRPSPSSPRSCVGRCQPLKFCQRPTTQQNINNRRASTPQSRPYISTARHALKILPEPQCHLTHSTKRRGHGRHLFLETQASPFRHNVQTRRRVAAVQGRRLSGRWHKSTVSGRQTPAGHGSADGEQKTQAFERPHTAGRLCKFRLPS</sequence>
<organism evidence="2 3">
    <name type="scientific">Phyllosticta paracitricarpa</name>
    <dbReference type="NCBI Taxonomy" id="2016321"/>
    <lineage>
        <taxon>Eukaryota</taxon>
        <taxon>Fungi</taxon>
        <taxon>Dikarya</taxon>
        <taxon>Ascomycota</taxon>
        <taxon>Pezizomycotina</taxon>
        <taxon>Dothideomycetes</taxon>
        <taxon>Dothideomycetes incertae sedis</taxon>
        <taxon>Botryosphaeriales</taxon>
        <taxon>Phyllostictaceae</taxon>
        <taxon>Phyllosticta</taxon>
    </lineage>
</organism>
<name>A0ABR1N985_9PEZI</name>
<dbReference type="Proteomes" id="UP001367316">
    <property type="component" value="Unassembled WGS sequence"/>
</dbReference>
<reference evidence="2 3" key="1">
    <citation type="submission" date="2024-04" db="EMBL/GenBank/DDBJ databases">
        <title>Phyllosticta paracitricarpa is synonymous to the EU quarantine fungus P. citricarpa based on phylogenomic analyses.</title>
        <authorList>
            <consortium name="Lawrence Berkeley National Laboratory"/>
            <person name="Van ingen-buijs V.A."/>
            <person name="Van westerhoven A.C."/>
            <person name="Haridas S."/>
            <person name="Skiadas P."/>
            <person name="Martin F."/>
            <person name="Groenewald J.Z."/>
            <person name="Crous P.W."/>
            <person name="Seidl M.F."/>
        </authorList>
    </citation>
    <scope>NUCLEOTIDE SEQUENCE [LARGE SCALE GENOMIC DNA]</scope>
    <source>
        <strain evidence="2 3">CBS 141358</strain>
    </source>
</reference>
<evidence type="ECO:0000313" key="3">
    <source>
        <dbReference type="Proteomes" id="UP001367316"/>
    </source>
</evidence>
<accession>A0ABR1N985</accession>
<evidence type="ECO:0000313" key="2">
    <source>
        <dbReference type="EMBL" id="KAK7610885.1"/>
    </source>
</evidence>
<proteinExistence type="predicted"/>
<dbReference type="EMBL" id="JBBPBF010000016">
    <property type="protein sequence ID" value="KAK7610885.1"/>
    <property type="molecule type" value="Genomic_DNA"/>
</dbReference>
<keyword evidence="3" id="KW-1185">Reference proteome</keyword>